<proteinExistence type="predicted"/>
<comment type="caution">
    <text evidence="1">The sequence shown here is derived from an EMBL/GenBank/DDBJ whole genome shotgun (WGS) entry which is preliminary data.</text>
</comment>
<accession>A0A9W7CZ98</accession>
<dbReference type="Proteomes" id="UP001165121">
    <property type="component" value="Unassembled WGS sequence"/>
</dbReference>
<evidence type="ECO:0000313" key="2">
    <source>
        <dbReference type="Proteomes" id="UP001165121"/>
    </source>
</evidence>
<gene>
    <name evidence="1" type="ORF">Pfra01_001550800</name>
</gene>
<dbReference type="EMBL" id="BSXT01001682">
    <property type="protein sequence ID" value="GMF44481.1"/>
    <property type="molecule type" value="Genomic_DNA"/>
</dbReference>
<dbReference type="OrthoDB" id="129591at2759"/>
<name>A0A9W7CZ98_9STRA</name>
<organism evidence="1 2">
    <name type="scientific">Phytophthora fragariaefolia</name>
    <dbReference type="NCBI Taxonomy" id="1490495"/>
    <lineage>
        <taxon>Eukaryota</taxon>
        <taxon>Sar</taxon>
        <taxon>Stramenopiles</taxon>
        <taxon>Oomycota</taxon>
        <taxon>Peronosporomycetes</taxon>
        <taxon>Peronosporales</taxon>
        <taxon>Peronosporaceae</taxon>
        <taxon>Phytophthora</taxon>
    </lineage>
</organism>
<sequence length="153" mass="17079">MPRRSTGIFEQGNSMVVLDKSVLELWHELFLSPREHFPTITYNPPRDIARRIYELRTKHSDAEVLIILGDVSRAFRHVSAHEDAVHMFAFAVDAYVVIDLSCGFGWCGSPAYYSLVGSTSNDIYESSYPAPNTPLDQSPFHGTCGVTTTPAQN</sequence>
<reference evidence="1" key="1">
    <citation type="submission" date="2023-04" db="EMBL/GenBank/DDBJ databases">
        <title>Phytophthora fragariaefolia NBRC 109709.</title>
        <authorList>
            <person name="Ichikawa N."/>
            <person name="Sato H."/>
            <person name="Tonouchi N."/>
        </authorList>
    </citation>
    <scope>NUCLEOTIDE SEQUENCE</scope>
    <source>
        <strain evidence="1">NBRC 109709</strain>
    </source>
</reference>
<keyword evidence="2" id="KW-1185">Reference proteome</keyword>
<protein>
    <submittedName>
        <fullName evidence="1">Unnamed protein product</fullName>
    </submittedName>
</protein>
<evidence type="ECO:0000313" key="1">
    <source>
        <dbReference type="EMBL" id="GMF44481.1"/>
    </source>
</evidence>
<dbReference type="AlphaFoldDB" id="A0A9W7CZ98"/>